<dbReference type="GO" id="GO:0000160">
    <property type="term" value="P:phosphorelay signal transduction system"/>
    <property type="evidence" value="ECO:0007669"/>
    <property type="project" value="UniProtKB-KW"/>
</dbReference>
<keyword evidence="5" id="KW-0597">Phosphoprotein</keyword>
<sequence>MTKRRKWRILFFATIALYLIIIAALMVMIYNIPQIYTTMNKNNSEAIVTEVETALGSASGQLDEQLANIVAANEMELVVLAPGETIYSSMPVTDFSVLNQSISSSALSYQSAFIFEKDGTEYQVWLAIYQQNPQQVFEVILTVVIVGVIILCIIIIILIVVLFRNLILPFTRLRDNIFKLKEYRLNEVHGTEESSEYDLLSEELSYFTDDLKGKFDSYSVQYTSLEQELQIRQEGYQNQLQLVQSLIHDIKAPLSIEQLQIEQIGKEAGANPKLSEITEELAHNNAQLMAEIVDVLTILKNEPDGTMREAEQFNVVPVIKELLNSFRPLFKDHKVAYYLDAPKRLDVFMDPLQFKQIIHNVLSNAAKYTDDGGNFEIEVYEEHEQFVLRAYNDIADTSKIDFNRIFDLFYHVGAADKHATGIGLVTVKRIVEANNGSCSFMPFEQGVLLEVKLPLKAGDTHA</sequence>
<dbReference type="InParanoid" id="A0A5R8Q7L2"/>
<keyword evidence="10" id="KW-0902">Two-component regulatory system</keyword>
<keyword evidence="8 14" id="KW-0418">Kinase</keyword>
<dbReference type="Proteomes" id="UP000306912">
    <property type="component" value="Unassembled WGS sequence"/>
</dbReference>
<accession>A0A5R8Q7L2</accession>
<dbReference type="Pfam" id="PF02518">
    <property type="entry name" value="HATPase_c"/>
    <property type="match status" value="1"/>
</dbReference>
<keyword evidence="12" id="KW-0812">Transmembrane</keyword>
<dbReference type="AlphaFoldDB" id="A0A5R8Q7L2"/>
<evidence type="ECO:0000256" key="1">
    <source>
        <dbReference type="ARBA" id="ARBA00000085"/>
    </source>
</evidence>
<evidence type="ECO:0000256" key="10">
    <source>
        <dbReference type="ARBA" id="ARBA00023012"/>
    </source>
</evidence>
<dbReference type="InterPro" id="IPR050398">
    <property type="entry name" value="HssS/ArlS-like"/>
</dbReference>
<feature type="transmembrane region" description="Helical" evidence="12">
    <location>
        <begin position="9"/>
        <end position="32"/>
    </location>
</feature>
<dbReference type="SMART" id="SM00387">
    <property type="entry name" value="HATPase_c"/>
    <property type="match status" value="1"/>
</dbReference>
<dbReference type="Gene3D" id="3.30.565.10">
    <property type="entry name" value="Histidine kinase-like ATPase, C-terminal domain"/>
    <property type="match status" value="1"/>
</dbReference>
<dbReference type="SUPFAM" id="SSF55874">
    <property type="entry name" value="ATPase domain of HSP90 chaperone/DNA topoisomerase II/histidine kinase"/>
    <property type="match status" value="1"/>
</dbReference>
<keyword evidence="4" id="KW-1003">Cell membrane</keyword>
<comment type="catalytic activity">
    <reaction evidence="1">
        <text>ATP + protein L-histidine = ADP + protein N-phospho-L-histidine.</text>
        <dbReference type="EC" id="2.7.13.3"/>
    </reaction>
</comment>
<dbReference type="GO" id="GO:0004673">
    <property type="term" value="F:protein histidine kinase activity"/>
    <property type="evidence" value="ECO:0007669"/>
    <property type="project" value="UniProtKB-EC"/>
</dbReference>
<protein>
    <recommendedName>
        <fullName evidence="3">histidine kinase</fullName>
        <ecNumber evidence="3">2.7.13.3</ecNumber>
    </recommendedName>
</protein>
<evidence type="ECO:0000313" key="15">
    <source>
        <dbReference type="Proteomes" id="UP000306912"/>
    </source>
</evidence>
<evidence type="ECO:0000256" key="6">
    <source>
        <dbReference type="ARBA" id="ARBA00022679"/>
    </source>
</evidence>
<comment type="caution">
    <text evidence="14">The sequence shown here is derived from an EMBL/GenBank/DDBJ whole genome shotgun (WGS) entry which is preliminary data.</text>
</comment>
<dbReference type="RefSeq" id="WP_138192574.1">
    <property type="nucleotide sequence ID" value="NZ_VBWP01000016.1"/>
</dbReference>
<keyword evidence="12" id="KW-1133">Transmembrane helix</keyword>
<comment type="subcellular location">
    <subcellularLocation>
        <location evidence="2">Cell membrane</location>
        <topology evidence="2">Multi-pass membrane protein</topology>
    </subcellularLocation>
</comment>
<feature type="domain" description="Histidine kinase" evidence="13">
    <location>
        <begin position="245"/>
        <end position="457"/>
    </location>
</feature>
<dbReference type="GO" id="GO:0005524">
    <property type="term" value="F:ATP binding"/>
    <property type="evidence" value="ECO:0007669"/>
    <property type="project" value="UniProtKB-KW"/>
</dbReference>
<keyword evidence="6" id="KW-0808">Transferase</keyword>
<evidence type="ECO:0000256" key="8">
    <source>
        <dbReference type="ARBA" id="ARBA00022777"/>
    </source>
</evidence>
<reference evidence="14 15" key="1">
    <citation type="submission" date="2019-05" db="EMBL/GenBank/DDBJ databases">
        <title>Culicoidintestinum kansasii gen. nov., sp. nov. from the gastrointestinal tract of the biting midge, Culicoides sonorensis.</title>
        <authorList>
            <person name="Neupane S."/>
            <person name="Ghosh A."/>
            <person name="Gunther S."/>
            <person name="Martin K."/>
            <person name="Zurek L."/>
        </authorList>
    </citation>
    <scope>NUCLEOTIDE SEQUENCE [LARGE SCALE GENOMIC DNA]</scope>
    <source>
        <strain evidence="14 15">CS-1</strain>
    </source>
</reference>
<dbReference type="InterPro" id="IPR003594">
    <property type="entry name" value="HATPase_dom"/>
</dbReference>
<keyword evidence="11 12" id="KW-0472">Membrane</keyword>
<evidence type="ECO:0000256" key="3">
    <source>
        <dbReference type="ARBA" id="ARBA00012438"/>
    </source>
</evidence>
<dbReference type="InterPro" id="IPR005467">
    <property type="entry name" value="His_kinase_dom"/>
</dbReference>
<keyword evidence="7" id="KW-0547">Nucleotide-binding</keyword>
<keyword evidence="15" id="KW-1185">Reference proteome</keyword>
<keyword evidence="9" id="KW-0067">ATP-binding</keyword>
<gene>
    <name evidence="14" type="ORF">FEZ08_11585</name>
</gene>
<dbReference type="PANTHER" id="PTHR45528">
    <property type="entry name" value="SENSOR HISTIDINE KINASE CPXA"/>
    <property type="match status" value="1"/>
</dbReference>
<evidence type="ECO:0000256" key="4">
    <source>
        <dbReference type="ARBA" id="ARBA00022475"/>
    </source>
</evidence>
<evidence type="ECO:0000256" key="7">
    <source>
        <dbReference type="ARBA" id="ARBA00022741"/>
    </source>
</evidence>
<evidence type="ECO:0000256" key="11">
    <source>
        <dbReference type="ARBA" id="ARBA00023136"/>
    </source>
</evidence>
<evidence type="ECO:0000256" key="2">
    <source>
        <dbReference type="ARBA" id="ARBA00004651"/>
    </source>
</evidence>
<proteinExistence type="predicted"/>
<evidence type="ECO:0000256" key="5">
    <source>
        <dbReference type="ARBA" id="ARBA00022553"/>
    </source>
</evidence>
<evidence type="ECO:0000256" key="12">
    <source>
        <dbReference type="SAM" id="Phobius"/>
    </source>
</evidence>
<dbReference type="EC" id="2.7.13.3" evidence="3"/>
<name>A0A5R8Q7L2_9FIRM</name>
<organism evidence="14 15">
    <name type="scientific">Culicoidibacter larvae</name>
    <dbReference type="NCBI Taxonomy" id="2579976"/>
    <lineage>
        <taxon>Bacteria</taxon>
        <taxon>Bacillati</taxon>
        <taxon>Bacillota</taxon>
        <taxon>Culicoidibacteria</taxon>
        <taxon>Culicoidibacterales</taxon>
        <taxon>Culicoidibacteraceae</taxon>
        <taxon>Culicoidibacter</taxon>
    </lineage>
</organism>
<dbReference type="GO" id="GO:0005886">
    <property type="term" value="C:plasma membrane"/>
    <property type="evidence" value="ECO:0007669"/>
    <property type="project" value="UniProtKB-SubCell"/>
</dbReference>
<dbReference type="EMBL" id="VBWP01000016">
    <property type="protein sequence ID" value="TLG71095.1"/>
    <property type="molecule type" value="Genomic_DNA"/>
</dbReference>
<feature type="transmembrane region" description="Helical" evidence="12">
    <location>
        <begin position="139"/>
        <end position="163"/>
    </location>
</feature>
<dbReference type="PROSITE" id="PS50109">
    <property type="entry name" value="HIS_KIN"/>
    <property type="match status" value="1"/>
</dbReference>
<evidence type="ECO:0000259" key="13">
    <source>
        <dbReference type="PROSITE" id="PS50109"/>
    </source>
</evidence>
<evidence type="ECO:0000313" key="14">
    <source>
        <dbReference type="EMBL" id="TLG71095.1"/>
    </source>
</evidence>
<dbReference type="InterPro" id="IPR036890">
    <property type="entry name" value="HATPase_C_sf"/>
</dbReference>
<dbReference type="OrthoDB" id="9786919at2"/>
<dbReference type="PANTHER" id="PTHR45528:SF1">
    <property type="entry name" value="SENSOR HISTIDINE KINASE CPXA"/>
    <property type="match status" value="1"/>
</dbReference>
<evidence type="ECO:0000256" key="9">
    <source>
        <dbReference type="ARBA" id="ARBA00022840"/>
    </source>
</evidence>